<evidence type="ECO:0000313" key="22">
    <source>
        <dbReference type="EMBL" id="AHE57060.1"/>
    </source>
</evidence>
<comment type="similarity">
    <text evidence="3 15">Belongs to the cytochrome c oxidase subunit 2 family.</text>
</comment>
<keyword evidence="10 18" id="KW-1133">Transmembrane helix</keyword>
<dbReference type="PROSITE" id="PS00078">
    <property type="entry name" value="COX2"/>
    <property type="match status" value="1"/>
</dbReference>
<evidence type="ECO:0000256" key="6">
    <source>
        <dbReference type="ARBA" id="ARBA00022692"/>
    </source>
</evidence>
<dbReference type="STRING" id="1123269.NX02_27370"/>
<evidence type="ECO:0000256" key="5">
    <source>
        <dbReference type="ARBA" id="ARBA00022660"/>
    </source>
</evidence>
<dbReference type="InterPro" id="IPR002429">
    <property type="entry name" value="CcO_II-like_C"/>
</dbReference>
<feature type="domain" description="Cytochrome oxidase subunit II copper A binding" evidence="20">
    <location>
        <begin position="168"/>
        <end position="302"/>
    </location>
</feature>
<dbReference type="SUPFAM" id="SSF81464">
    <property type="entry name" value="Cytochrome c oxidase subunit II-like, transmembrane region"/>
    <property type="match status" value="1"/>
</dbReference>
<evidence type="ECO:0000259" key="20">
    <source>
        <dbReference type="PROSITE" id="PS50857"/>
    </source>
</evidence>
<evidence type="ECO:0000256" key="2">
    <source>
        <dbReference type="ARBA" id="ARBA00004141"/>
    </source>
</evidence>
<evidence type="ECO:0000256" key="12">
    <source>
        <dbReference type="ARBA" id="ARBA00023136"/>
    </source>
</evidence>
<evidence type="ECO:0000256" key="19">
    <source>
        <dbReference type="SAM" id="SignalP"/>
    </source>
</evidence>
<evidence type="ECO:0000256" key="8">
    <source>
        <dbReference type="ARBA" id="ARBA00022967"/>
    </source>
</evidence>
<dbReference type="EC" id="7.1.1.9" evidence="16"/>
<keyword evidence="23" id="KW-1185">Reference proteome</keyword>
<evidence type="ECO:0000313" key="23">
    <source>
        <dbReference type="Proteomes" id="UP000018851"/>
    </source>
</evidence>
<dbReference type="GO" id="GO:0005507">
    <property type="term" value="F:copper ion binding"/>
    <property type="evidence" value="ECO:0007669"/>
    <property type="project" value="InterPro"/>
</dbReference>
<dbReference type="CDD" id="cd13912">
    <property type="entry name" value="CcO_II_C"/>
    <property type="match status" value="1"/>
</dbReference>
<organism evidence="22 23">
    <name type="scientific">Sphingomonas sanxanigenens DSM 19645 = NX02</name>
    <dbReference type="NCBI Taxonomy" id="1123269"/>
    <lineage>
        <taxon>Bacteria</taxon>
        <taxon>Pseudomonadati</taxon>
        <taxon>Pseudomonadota</taxon>
        <taxon>Alphaproteobacteria</taxon>
        <taxon>Sphingomonadales</taxon>
        <taxon>Sphingomonadaceae</taxon>
        <taxon>Sphingomonas</taxon>
    </lineage>
</organism>
<keyword evidence="4 15" id="KW-0813">Transport</keyword>
<feature type="transmembrane region" description="Helical" evidence="18">
    <location>
        <begin position="138"/>
        <end position="161"/>
    </location>
</feature>
<dbReference type="InterPro" id="IPR045187">
    <property type="entry name" value="CcO_II"/>
</dbReference>
<evidence type="ECO:0000256" key="4">
    <source>
        <dbReference type="ARBA" id="ARBA00022448"/>
    </source>
</evidence>
<dbReference type="PANTHER" id="PTHR22888">
    <property type="entry name" value="CYTOCHROME C OXIDASE, SUBUNIT II"/>
    <property type="match status" value="1"/>
</dbReference>
<dbReference type="GO" id="GO:0016491">
    <property type="term" value="F:oxidoreductase activity"/>
    <property type="evidence" value="ECO:0007669"/>
    <property type="project" value="InterPro"/>
</dbReference>
<comment type="function">
    <text evidence="13 16">Subunits I and II form the functional core of the enzyme complex. Electrons originating in cytochrome c are transferred via heme a and Cu(A) to the binuclear center formed by heme a3 and Cu(B).</text>
</comment>
<dbReference type="EMBL" id="CP006644">
    <property type="protein sequence ID" value="AHE57060.1"/>
    <property type="molecule type" value="Genomic_DNA"/>
</dbReference>
<dbReference type="InterPro" id="IPR036257">
    <property type="entry name" value="Cyt_c_oxidase_su2_TM_sf"/>
</dbReference>
<dbReference type="OrthoDB" id="9781261at2"/>
<evidence type="ECO:0000259" key="21">
    <source>
        <dbReference type="PROSITE" id="PS50999"/>
    </source>
</evidence>
<reference evidence="22 23" key="1">
    <citation type="submission" date="2013-07" db="EMBL/GenBank/DDBJ databases">
        <title>Completed genome of Sphingomonas sanxanigenens NX02.</title>
        <authorList>
            <person name="Ma T."/>
            <person name="Huang H."/>
            <person name="Wu M."/>
            <person name="Li X."/>
            <person name="Li G."/>
        </authorList>
    </citation>
    <scope>NUCLEOTIDE SEQUENCE [LARGE SCALE GENOMIC DNA]</scope>
    <source>
        <strain evidence="22 23">NX02</strain>
    </source>
</reference>
<dbReference type="GO" id="GO:0004129">
    <property type="term" value="F:cytochrome-c oxidase activity"/>
    <property type="evidence" value="ECO:0007669"/>
    <property type="project" value="UniProtKB-EC"/>
</dbReference>
<dbReference type="InterPro" id="IPR011759">
    <property type="entry name" value="Cyt_c_oxidase_su2_TM_dom"/>
</dbReference>
<dbReference type="NCBIfam" id="TIGR02866">
    <property type="entry name" value="CoxB"/>
    <property type="match status" value="1"/>
</dbReference>
<dbReference type="InterPro" id="IPR014222">
    <property type="entry name" value="Cyt_c_oxidase_su2"/>
</dbReference>
<dbReference type="HOGENOM" id="CLU_036876_2_0_5"/>
<evidence type="ECO:0000256" key="7">
    <source>
        <dbReference type="ARBA" id="ARBA00022723"/>
    </source>
</evidence>
<keyword evidence="5 15" id="KW-0679">Respiratory chain</keyword>
<feature type="chain" id="PRO_5004786462" description="Cytochrome c oxidase subunit 2" evidence="19">
    <location>
        <begin position="23"/>
        <end position="357"/>
    </location>
</feature>
<dbReference type="Gene3D" id="2.60.40.420">
    <property type="entry name" value="Cupredoxins - blue copper proteins"/>
    <property type="match status" value="1"/>
</dbReference>
<evidence type="ECO:0000256" key="11">
    <source>
        <dbReference type="ARBA" id="ARBA00023008"/>
    </source>
</evidence>
<evidence type="ECO:0000256" key="13">
    <source>
        <dbReference type="ARBA" id="ARBA00024688"/>
    </source>
</evidence>
<dbReference type="FunFam" id="2.60.40.420:FF:000001">
    <property type="entry name" value="Cytochrome c oxidase subunit 2"/>
    <property type="match status" value="1"/>
</dbReference>
<evidence type="ECO:0000256" key="16">
    <source>
        <dbReference type="RuleBase" id="RU004024"/>
    </source>
</evidence>
<dbReference type="PANTHER" id="PTHR22888:SF9">
    <property type="entry name" value="CYTOCHROME C OXIDASE SUBUNIT 2"/>
    <property type="match status" value="1"/>
</dbReference>
<dbReference type="Proteomes" id="UP000018851">
    <property type="component" value="Chromosome"/>
</dbReference>
<keyword evidence="9 15" id="KW-0249">Electron transport</keyword>
<name>W0AMZ1_9SPHN</name>
<dbReference type="PROSITE" id="PS50999">
    <property type="entry name" value="COX2_TM"/>
    <property type="match status" value="1"/>
</dbReference>
<feature type="domain" description="Cytochrome oxidase subunit II transmembrane region profile" evidence="21">
    <location>
        <begin position="70"/>
        <end position="166"/>
    </location>
</feature>
<evidence type="ECO:0000256" key="14">
    <source>
        <dbReference type="ARBA" id="ARBA00047816"/>
    </source>
</evidence>
<evidence type="ECO:0000256" key="17">
    <source>
        <dbReference type="SAM" id="MobiDB-lite"/>
    </source>
</evidence>
<feature type="region of interest" description="Disordered" evidence="17">
    <location>
        <begin position="328"/>
        <end position="357"/>
    </location>
</feature>
<comment type="catalytic activity">
    <reaction evidence="14 16">
        <text>4 Fe(II)-[cytochrome c] + O2 + 8 H(+)(in) = 4 Fe(III)-[cytochrome c] + 2 H2O + 4 H(+)(out)</text>
        <dbReference type="Rhea" id="RHEA:11436"/>
        <dbReference type="Rhea" id="RHEA-COMP:10350"/>
        <dbReference type="Rhea" id="RHEA-COMP:14399"/>
        <dbReference type="ChEBI" id="CHEBI:15377"/>
        <dbReference type="ChEBI" id="CHEBI:15378"/>
        <dbReference type="ChEBI" id="CHEBI:15379"/>
        <dbReference type="ChEBI" id="CHEBI:29033"/>
        <dbReference type="ChEBI" id="CHEBI:29034"/>
        <dbReference type="EC" id="7.1.1.9"/>
    </reaction>
</comment>
<dbReference type="PRINTS" id="PR01166">
    <property type="entry name" value="CYCOXIDASEII"/>
</dbReference>
<evidence type="ECO:0000256" key="10">
    <source>
        <dbReference type="ARBA" id="ARBA00022989"/>
    </source>
</evidence>
<keyword evidence="12 18" id="KW-0472">Membrane</keyword>
<protein>
    <recommendedName>
        <fullName evidence="16">Cytochrome c oxidase subunit 2</fullName>
        <ecNumber evidence="16">7.1.1.9</ecNumber>
    </recommendedName>
</protein>
<dbReference type="InterPro" id="IPR034210">
    <property type="entry name" value="CcO_II_C"/>
</dbReference>
<feature type="transmembrane region" description="Helical" evidence="18">
    <location>
        <begin position="95"/>
        <end position="117"/>
    </location>
</feature>
<keyword evidence="19" id="KW-0732">Signal</keyword>
<dbReference type="Gene3D" id="1.10.287.90">
    <property type="match status" value="1"/>
</dbReference>
<keyword evidence="11 16" id="KW-0186">Copper</keyword>
<comment type="cofactor">
    <cofactor evidence="16">
        <name>Cu cation</name>
        <dbReference type="ChEBI" id="CHEBI:23378"/>
    </cofactor>
    <text evidence="16">Binds a copper A center.</text>
</comment>
<feature type="signal peptide" evidence="19">
    <location>
        <begin position="1"/>
        <end position="22"/>
    </location>
</feature>
<dbReference type="GO" id="GO:0005886">
    <property type="term" value="C:plasma membrane"/>
    <property type="evidence" value="ECO:0007669"/>
    <property type="project" value="UniProtKB-SubCell"/>
</dbReference>
<comment type="cofactor">
    <cofactor evidence="1">
        <name>heme</name>
        <dbReference type="ChEBI" id="CHEBI:30413"/>
    </cofactor>
</comment>
<dbReference type="eggNOG" id="COG1622">
    <property type="taxonomic scope" value="Bacteria"/>
</dbReference>
<sequence>MKLVKSLFLAFSLVGAAVAAQAAPAAPTAAPSVATAPAPVIEPGAVPAPAPSPAPPAFVSTARPDPHIGQPSPGGYTLPVQVTPNGRRALWMHNYVLMPVIVFTSLLVLGLLAWVAIRYRASVNPTPGKTTHNTLIEVIWTLVPVLILVAIAIPSIGLLAAQFKTPPKDAVTLKVIGNQWYWNYQYPDHGDFELTSNMLPDAEAKKRGEPRLLAVDERVVLPVGVPIRVLVTSNDVIHSWALPAFWAKMDAVPGRINELSFTIERPGIYYGQCSELCGARHGFMPIAVEAVSPAQFARWVASKGGTMPSAAPAPAAAAEVAPAVEGAVPETANATEAAEEPAANATDAPAAANTTEG</sequence>
<evidence type="ECO:0000256" key="15">
    <source>
        <dbReference type="RuleBase" id="RU000456"/>
    </source>
</evidence>
<dbReference type="PROSITE" id="PS50857">
    <property type="entry name" value="COX2_CUA"/>
    <property type="match status" value="1"/>
</dbReference>
<keyword evidence="8" id="KW-1278">Translocase</keyword>
<keyword evidence="6 15" id="KW-0812">Transmembrane</keyword>
<dbReference type="AlphaFoldDB" id="W0AMZ1"/>
<dbReference type="GO" id="GO:0042773">
    <property type="term" value="P:ATP synthesis coupled electron transport"/>
    <property type="evidence" value="ECO:0007669"/>
    <property type="project" value="TreeGrafter"/>
</dbReference>
<dbReference type="KEGG" id="ssan:NX02_27370"/>
<comment type="subcellular location">
    <subcellularLocation>
        <location evidence="15">Cell membrane</location>
        <topology evidence="15">Multi-pass membrane protein</topology>
    </subcellularLocation>
    <subcellularLocation>
        <location evidence="2">Membrane</location>
        <topology evidence="2">Multi-pass membrane protein</topology>
    </subcellularLocation>
</comment>
<accession>W0AMZ1</accession>
<keyword evidence="7 16" id="KW-0479">Metal-binding</keyword>
<evidence type="ECO:0000256" key="9">
    <source>
        <dbReference type="ARBA" id="ARBA00022982"/>
    </source>
</evidence>
<evidence type="ECO:0000256" key="1">
    <source>
        <dbReference type="ARBA" id="ARBA00001971"/>
    </source>
</evidence>
<evidence type="ECO:0000256" key="18">
    <source>
        <dbReference type="SAM" id="Phobius"/>
    </source>
</evidence>
<evidence type="ECO:0000256" key="3">
    <source>
        <dbReference type="ARBA" id="ARBA00007866"/>
    </source>
</evidence>
<dbReference type="Pfam" id="PF00116">
    <property type="entry name" value="COX2"/>
    <property type="match status" value="1"/>
</dbReference>
<dbReference type="SUPFAM" id="SSF49503">
    <property type="entry name" value="Cupredoxins"/>
    <property type="match status" value="1"/>
</dbReference>
<dbReference type="InterPro" id="IPR008972">
    <property type="entry name" value="Cupredoxin"/>
</dbReference>
<dbReference type="Pfam" id="PF02790">
    <property type="entry name" value="COX2_TM"/>
    <property type="match status" value="1"/>
</dbReference>
<dbReference type="PATRIC" id="fig|1123269.5.peg.5372"/>
<dbReference type="InterPro" id="IPR001505">
    <property type="entry name" value="Copper_CuA"/>
</dbReference>
<gene>
    <name evidence="22" type="ORF">NX02_27370</name>
</gene>
<proteinExistence type="inferred from homology"/>